<dbReference type="PANTHER" id="PTHR12790:SF0">
    <property type="entry name" value="RNA POLYMERASE I-SPECIFIC TRANSCRIPTION INITIATION FACTOR RRN3-RELATED"/>
    <property type="match status" value="1"/>
</dbReference>
<evidence type="ECO:0000313" key="4">
    <source>
        <dbReference type="WBParaSite" id="TCLT_0000766301-mRNA-1"/>
    </source>
</evidence>
<evidence type="ECO:0000313" key="3">
    <source>
        <dbReference type="Proteomes" id="UP000276776"/>
    </source>
</evidence>
<protein>
    <submittedName>
        <fullName evidence="4">RNA polymerase I-specific transcription initiation factor RRN3</fullName>
    </submittedName>
</protein>
<evidence type="ECO:0000256" key="1">
    <source>
        <dbReference type="ARBA" id="ARBA00010098"/>
    </source>
</evidence>
<organism evidence="4">
    <name type="scientific">Thelazia callipaeda</name>
    <name type="common">Oriental eyeworm</name>
    <name type="synonym">Parasitic nematode</name>
    <dbReference type="NCBI Taxonomy" id="103827"/>
    <lineage>
        <taxon>Eukaryota</taxon>
        <taxon>Metazoa</taxon>
        <taxon>Ecdysozoa</taxon>
        <taxon>Nematoda</taxon>
        <taxon>Chromadorea</taxon>
        <taxon>Rhabditida</taxon>
        <taxon>Spirurina</taxon>
        <taxon>Spiruromorpha</taxon>
        <taxon>Thelazioidea</taxon>
        <taxon>Thelaziidae</taxon>
        <taxon>Thelazia</taxon>
    </lineage>
</organism>
<dbReference type="GO" id="GO:0001042">
    <property type="term" value="F:RNA polymerase I core binding"/>
    <property type="evidence" value="ECO:0007669"/>
    <property type="project" value="TreeGrafter"/>
</dbReference>
<reference evidence="2 3" key="2">
    <citation type="submission" date="2018-11" db="EMBL/GenBank/DDBJ databases">
        <authorList>
            <consortium name="Pathogen Informatics"/>
        </authorList>
    </citation>
    <scope>NUCLEOTIDE SEQUENCE [LARGE SCALE GENOMIC DNA]</scope>
</reference>
<dbReference type="InterPro" id="IPR007991">
    <property type="entry name" value="RNA_pol_I_trans_ini_fac_RRN3"/>
</dbReference>
<dbReference type="Proteomes" id="UP000276776">
    <property type="component" value="Unassembled WGS sequence"/>
</dbReference>
<dbReference type="OMA" id="VEYTYFR"/>
<name>A0A158RCI3_THECL</name>
<evidence type="ECO:0000313" key="2">
    <source>
        <dbReference type="EMBL" id="VDN05130.1"/>
    </source>
</evidence>
<dbReference type="WBParaSite" id="TCLT_0000766301-mRNA-1">
    <property type="protein sequence ID" value="TCLT_0000766301-mRNA-1"/>
    <property type="gene ID" value="TCLT_0000766301"/>
</dbReference>
<dbReference type="GO" id="GO:0001181">
    <property type="term" value="F:RNA polymerase I general transcription initiation factor activity"/>
    <property type="evidence" value="ECO:0007669"/>
    <property type="project" value="InterPro"/>
</dbReference>
<dbReference type="OrthoDB" id="26970at2759"/>
<dbReference type="PANTHER" id="PTHR12790">
    <property type="entry name" value="TRANSCRIPTION INITIATION FACTOR IA RRN3"/>
    <property type="match status" value="1"/>
</dbReference>
<reference evidence="4" key="1">
    <citation type="submission" date="2016-04" db="UniProtKB">
        <authorList>
            <consortium name="WormBaseParasite"/>
        </authorList>
    </citation>
    <scope>IDENTIFICATION</scope>
</reference>
<keyword evidence="3" id="KW-1185">Reference proteome</keyword>
<dbReference type="EMBL" id="UYYF01004532">
    <property type="protein sequence ID" value="VDN05130.1"/>
    <property type="molecule type" value="Genomic_DNA"/>
</dbReference>
<dbReference type="AlphaFoldDB" id="A0A158RCI3"/>
<comment type="similarity">
    <text evidence="1">Belongs to the RRN3 family.</text>
</comment>
<dbReference type="Pfam" id="PF05327">
    <property type="entry name" value="RRN3"/>
    <property type="match status" value="1"/>
</dbReference>
<gene>
    <name evidence="2" type="ORF">TCLT_LOCUS7652</name>
</gene>
<dbReference type="GO" id="GO:0005634">
    <property type="term" value="C:nucleus"/>
    <property type="evidence" value="ECO:0007669"/>
    <property type="project" value="TreeGrafter"/>
</dbReference>
<sequence>MIMKCFVQHLVAKVELVNDPNEDQVDGVKQFKLSATEEDQESIYKLANKGLTFITECFPVATKNLLKIIRQSFPHFSTPSLRYVSYVKNLLLLCETLRYCRTDIFSIIVDNLSQLDAVLMKTEDSVTNRIDDDMGLNVFTLDEEYESKKKEILNNNERMEKLDCCMCYMFTYIAKIHNQKSPLQIDFDLLPVKMKRRTLFEESLFAFEDHILMAHNLKNVSFIWFYMCSLNENYCDYFLNWLWGFVSGLNQAPNDWKKGQGAACYIGSMLSRASYIDLSTALKWLGILSSWCTTYVNEMVDRTAGTAAGSARHGTFYAVFQAFLIAFCFRYCEIVQAKEINDMRRWGLGHIIHSSLEPLSYVSRPVALCFATISRSLQLVYVNHILPTTSDDRIPFESVFPFDSYSLTKSSSCITVLMRKFSPLAEHVYTLKSELQWKTINERALRHSLEEHVGSWEFLNDIERDRNEFQKDVEAMDEGESKSSFKVTDEFLTIYSSSPGLKQFSVLAPGMLDFSVESIFSSN</sequence>
<proteinExistence type="inferred from homology"/>
<dbReference type="STRING" id="103827.A0A158RCI3"/>
<dbReference type="GO" id="GO:0006361">
    <property type="term" value="P:transcription initiation at RNA polymerase I promoter"/>
    <property type="evidence" value="ECO:0007669"/>
    <property type="project" value="InterPro"/>
</dbReference>
<accession>A0A158RCI3</accession>